<sequence>MFYRRWRQFDHLVQDADPRIAETFGNVRTRWRDLDFNFTPPGGKARQRNSIPPHTPPHPTGFARFDTNWKLGKTGERDWLHVNSISYDEDRALILLSYNVTSEVFIISRRTDQLVFRFGNPAVYRAGDPHADRVLFSQHSAIFVSSNETSNVRFLCFNNGCMPYRPWSSVDEFQITTTLLESMNQDTSILTKPGTQIREKMSSQGGGSMDDLEFFHQHDAPSSCQLVWSHGPKAGHYGSFYSTHSSGVDRCSNGNTLITLGPQGIIFEITPDHQEAWRYISPVEIRGEDEAPAIVSQGYQRGASGKFGLFCAKRYAPDFPAFRGRVLLPGRRIEDAFLLAPILPKSSTRTAVATTTTTAEPCILTSAVPIVDDDEILLSS</sequence>
<accession>A0A7S3NNX5</accession>
<gene>
    <name evidence="1" type="ORF">ALAG00032_LOCUS13406</name>
</gene>
<dbReference type="PANTHER" id="PTHR35340">
    <property type="entry name" value="PQQ ENZYME REPEAT PROTEIN-RELATED"/>
    <property type="match status" value="1"/>
</dbReference>
<dbReference type="Pfam" id="PF05935">
    <property type="entry name" value="Arylsulfotrans"/>
    <property type="match status" value="1"/>
</dbReference>
<organism evidence="1">
    <name type="scientific">Aureoumbra lagunensis</name>
    <dbReference type="NCBI Taxonomy" id="44058"/>
    <lineage>
        <taxon>Eukaryota</taxon>
        <taxon>Sar</taxon>
        <taxon>Stramenopiles</taxon>
        <taxon>Ochrophyta</taxon>
        <taxon>Pelagophyceae</taxon>
        <taxon>Pelagomonadales</taxon>
        <taxon>Aureoumbra</taxon>
    </lineage>
</organism>
<reference evidence="1" key="1">
    <citation type="submission" date="2021-01" db="EMBL/GenBank/DDBJ databases">
        <authorList>
            <person name="Corre E."/>
            <person name="Pelletier E."/>
            <person name="Niang G."/>
            <person name="Scheremetjew M."/>
            <person name="Finn R."/>
            <person name="Kale V."/>
            <person name="Holt S."/>
            <person name="Cochrane G."/>
            <person name="Meng A."/>
            <person name="Brown T."/>
            <person name="Cohen L."/>
        </authorList>
    </citation>
    <scope>NUCLEOTIDE SEQUENCE</scope>
    <source>
        <strain evidence="1">CCMP1510</strain>
    </source>
</reference>
<dbReference type="InterPro" id="IPR053143">
    <property type="entry name" value="Arylsulfate_ST"/>
</dbReference>
<dbReference type="EMBL" id="HBIJ01020506">
    <property type="protein sequence ID" value="CAE0372622.1"/>
    <property type="molecule type" value="Transcribed_RNA"/>
</dbReference>
<dbReference type="AlphaFoldDB" id="A0A7S3NNX5"/>
<evidence type="ECO:0000313" key="1">
    <source>
        <dbReference type="EMBL" id="CAE0372622.1"/>
    </source>
</evidence>
<dbReference type="InterPro" id="IPR010262">
    <property type="entry name" value="Arylsulfotransferase_bact"/>
</dbReference>
<dbReference type="PANTHER" id="PTHR35340:SF5">
    <property type="entry name" value="ASST-DOMAIN-CONTAINING PROTEIN"/>
    <property type="match status" value="1"/>
</dbReference>
<proteinExistence type="predicted"/>
<protein>
    <submittedName>
        <fullName evidence="1">Uncharacterized protein</fullName>
    </submittedName>
</protein>
<name>A0A7S3NNX5_9STRA</name>
<dbReference type="GO" id="GO:0004062">
    <property type="term" value="F:aryl sulfotransferase activity"/>
    <property type="evidence" value="ECO:0007669"/>
    <property type="project" value="InterPro"/>
</dbReference>